<dbReference type="Gene3D" id="1.10.10.2840">
    <property type="entry name" value="PucR C-terminal helix-turn-helix domain"/>
    <property type="match status" value="1"/>
</dbReference>
<dbReference type="Pfam" id="PF13556">
    <property type="entry name" value="HTH_30"/>
    <property type="match status" value="1"/>
</dbReference>
<organism evidence="2 3">
    <name type="scientific">Bacillus taeanensis</name>
    <dbReference type="NCBI Taxonomy" id="273032"/>
    <lineage>
        <taxon>Bacteria</taxon>
        <taxon>Bacillati</taxon>
        <taxon>Bacillota</taxon>
        <taxon>Bacilli</taxon>
        <taxon>Bacillales</taxon>
        <taxon>Bacillaceae</taxon>
        <taxon>Bacillus</taxon>
    </lineage>
</organism>
<dbReference type="OrthoDB" id="143422at2"/>
<comment type="caution">
    <text evidence="2">The sequence shown here is derived from an EMBL/GenBank/DDBJ whole genome shotgun (WGS) entry which is preliminary data.</text>
</comment>
<keyword evidence="3" id="KW-1185">Reference proteome</keyword>
<reference evidence="2 3" key="1">
    <citation type="submission" date="2018-07" db="EMBL/GenBank/DDBJ databases">
        <title>Lottiidibacillus patelloidae gen. nov., sp. nov., isolated from the intestinal tract of a marine limpet and the reclassification of B. taeanensis BH030017T, B. algicola KMM 3737T and B. hwajinpoensis SW-72T as genus Lottiidibacillus.</title>
        <authorList>
            <person name="Liu R."/>
            <person name="Huang Z."/>
        </authorList>
    </citation>
    <scope>NUCLEOTIDE SEQUENCE [LARGE SCALE GENOMIC DNA]</scope>
    <source>
        <strain evidence="2 3">BH030017</strain>
    </source>
</reference>
<sequence>MKNGISYIGEGWKLVMEAIKPVVAFLNDLCNEVSYEIWMQDPNDTSYRLIYAKGEMEEVNINVLTSNKDEKYDIFYEGDNRYISFQYSSGYSVLLRSRDAFPLTKHDLDYLFIGFDLFYTKNLMQTKDVELNTVIDSIRSVSSSLVVDELLKKIVKNALSVIPTANAGFLQLYDDEEERLVPKAAVGFGPEMELFKIKPGESITGMVYEVGEPLIYHSKDEIYKSVEENEISKENLVILNASIKNKSVHALVSVPVSIGTKRIGVMTIHQFNTNGKFTEADLRLLQGFASQAAVAIQNARLYTEVKERLQELSNRNEVHETLIKLSLQNKGIPPIVKEISRMMNNKISFFDYVENEWYHSKETQKAPFHAEEILQIVKKENGLTTIEMCQTNIEHYYLYPIVNGSVFLGCFVFHSIHALSFINKMIIEQGGAILALELVKKHTLEEIYYKKTHEFFNELIESKEPQLLIAKRKEFNLDPASYFFAGVVELVNYKDFHKLEADIHSIISLIKKKVSAVNLIYGFHNKIIFLGSLTARSVLTGIIKELKTIINTWTSSHDGLLYGGIGSSKQGAHHIAKSYYEAKKAAVYMINKKETGIIAYESIGVNRLFINQDTNEIQEFLEDFFKPLHTTRAKKNQLELTLLTYIELNKSVNETANHLHIHINTLYQRLKKIEELLQLNLNDPKDSLKIQLACHLKETFVFPGR</sequence>
<dbReference type="Proteomes" id="UP000253314">
    <property type="component" value="Unassembled WGS sequence"/>
</dbReference>
<protein>
    <recommendedName>
        <fullName evidence="1">GAF domain-containing protein</fullName>
    </recommendedName>
</protein>
<dbReference type="InterPro" id="IPR051448">
    <property type="entry name" value="CdaR-like_regulators"/>
</dbReference>
<gene>
    <name evidence="2" type="ORF">DS031_16625</name>
</gene>
<evidence type="ECO:0000313" key="3">
    <source>
        <dbReference type="Proteomes" id="UP000253314"/>
    </source>
</evidence>
<proteinExistence type="predicted"/>
<feature type="domain" description="GAF" evidence="1">
    <location>
        <begin position="146"/>
        <end position="306"/>
    </location>
</feature>
<dbReference type="InterPro" id="IPR025736">
    <property type="entry name" value="PucR_C-HTH_dom"/>
</dbReference>
<dbReference type="PANTHER" id="PTHR33744:SF1">
    <property type="entry name" value="DNA-BINDING TRANSCRIPTIONAL ACTIVATOR ADER"/>
    <property type="match status" value="1"/>
</dbReference>
<evidence type="ECO:0000259" key="1">
    <source>
        <dbReference type="SMART" id="SM00065"/>
    </source>
</evidence>
<dbReference type="PANTHER" id="PTHR33744">
    <property type="entry name" value="CARBOHYDRATE DIACID REGULATOR"/>
    <property type="match status" value="1"/>
</dbReference>
<dbReference type="AlphaFoldDB" id="A0A366XUJ0"/>
<dbReference type="SMART" id="SM00065">
    <property type="entry name" value="GAF"/>
    <property type="match status" value="1"/>
</dbReference>
<accession>A0A366XUJ0</accession>
<evidence type="ECO:0000313" key="2">
    <source>
        <dbReference type="EMBL" id="RBW68439.1"/>
    </source>
</evidence>
<dbReference type="Gene3D" id="3.30.450.40">
    <property type="match status" value="1"/>
</dbReference>
<dbReference type="InterPro" id="IPR003018">
    <property type="entry name" value="GAF"/>
</dbReference>
<dbReference type="EMBL" id="QOCW01000020">
    <property type="protein sequence ID" value="RBW68439.1"/>
    <property type="molecule type" value="Genomic_DNA"/>
</dbReference>
<name>A0A366XUJ0_9BACI</name>
<dbReference type="Pfam" id="PF13185">
    <property type="entry name" value="GAF_2"/>
    <property type="match status" value="1"/>
</dbReference>
<dbReference type="SUPFAM" id="SSF55781">
    <property type="entry name" value="GAF domain-like"/>
    <property type="match status" value="1"/>
</dbReference>
<dbReference type="InterPro" id="IPR029016">
    <property type="entry name" value="GAF-like_dom_sf"/>
</dbReference>
<dbReference type="InterPro" id="IPR042070">
    <property type="entry name" value="PucR_C-HTH_sf"/>
</dbReference>